<name>A0ABW3YEN5_9ACTN</name>
<dbReference type="Proteomes" id="UP001597260">
    <property type="component" value="Unassembled WGS sequence"/>
</dbReference>
<protein>
    <submittedName>
        <fullName evidence="1">Uncharacterized protein</fullName>
    </submittedName>
</protein>
<comment type="caution">
    <text evidence="1">The sequence shown here is derived from an EMBL/GenBank/DDBJ whole genome shotgun (WGS) entry which is preliminary data.</text>
</comment>
<evidence type="ECO:0000313" key="2">
    <source>
        <dbReference type="Proteomes" id="UP001597260"/>
    </source>
</evidence>
<evidence type="ECO:0000313" key="1">
    <source>
        <dbReference type="EMBL" id="MFD1321503.1"/>
    </source>
</evidence>
<dbReference type="RefSeq" id="WP_377569619.1">
    <property type="nucleotide sequence ID" value="NZ_JBHTMP010000012.1"/>
</dbReference>
<accession>A0ABW3YEN5</accession>
<keyword evidence="2" id="KW-1185">Reference proteome</keyword>
<organism evidence="1 2">
    <name type="scientific">Micromonospora sonneratiae</name>
    <dbReference type="NCBI Taxonomy" id="1184706"/>
    <lineage>
        <taxon>Bacteria</taxon>
        <taxon>Bacillati</taxon>
        <taxon>Actinomycetota</taxon>
        <taxon>Actinomycetes</taxon>
        <taxon>Micromonosporales</taxon>
        <taxon>Micromonosporaceae</taxon>
        <taxon>Micromonospora</taxon>
    </lineage>
</organism>
<dbReference type="EMBL" id="JBHTMP010000012">
    <property type="protein sequence ID" value="MFD1321503.1"/>
    <property type="molecule type" value="Genomic_DNA"/>
</dbReference>
<reference evidence="2" key="1">
    <citation type="journal article" date="2019" name="Int. J. Syst. Evol. Microbiol.">
        <title>The Global Catalogue of Microorganisms (GCM) 10K type strain sequencing project: providing services to taxonomists for standard genome sequencing and annotation.</title>
        <authorList>
            <consortium name="The Broad Institute Genomics Platform"/>
            <consortium name="The Broad Institute Genome Sequencing Center for Infectious Disease"/>
            <person name="Wu L."/>
            <person name="Ma J."/>
        </authorList>
    </citation>
    <scope>NUCLEOTIDE SEQUENCE [LARGE SCALE GENOMIC DNA]</scope>
    <source>
        <strain evidence="2">JCM 31037</strain>
    </source>
</reference>
<sequence>MTVEAFDIWTGDDIADEAGDRPWRPAGWADPAGPGIDVRTWPRSPRTGQPMIHCFTLWLPEAYRRRGPDLVAVSVFQWNDDCYFKEPLPEVEAAFAGRRVDVVQPDHPFWAELAESRRHPQLQLADDGVASLVAMVWLNETELNGPRVARPTAAPEFADGEAETMHLRQRYGVFGPLWLVTRDDPNAGVAPVPFPEDGGAYVDVPDRWDIFHDEHLGGSDMCPDGVREGLSPWYIEVNRLGGLSHGGDQDLALDLDARAFLGDLTSGVLIPEA</sequence>
<proteinExistence type="predicted"/>
<gene>
    <name evidence="1" type="ORF">ACFQ4H_10425</name>
</gene>